<dbReference type="GO" id="GO:0004252">
    <property type="term" value="F:serine-type endopeptidase activity"/>
    <property type="evidence" value="ECO:0007669"/>
    <property type="project" value="InterPro"/>
</dbReference>
<reference evidence="2" key="1">
    <citation type="journal article" date="2023" name="Mol. Phylogenet. Evol.">
        <title>Genome-scale phylogeny and comparative genomics of the fungal order Sordariales.</title>
        <authorList>
            <person name="Hensen N."/>
            <person name="Bonometti L."/>
            <person name="Westerberg I."/>
            <person name="Brannstrom I.O."/>
            <person name="Guillou S."/>
            <person name="Cros-Aarteil S."/>
            <person name="Calhoun S."/>
            <person name="Haridas S."/>
            <person name="Kuo A."/>
            <person name="Mondo S."/>
            <person name="Pangilinan J."/>
            <person name="Riley R."/>
            <person name="LaButti K."/>
            <person name="Andreopoulos B."/>
            <person name="Lipzen A."/>
            <person name="Chen C."/>
            <person name="Yan M."/>
            <person name="Daum C."/>
            <person name="Ng V."/>
            <person name="Clum A."/>
            <person name="Steindorff A."/>
            <person name="Ohm R.A."/>
            <person name="Martin F."/>
            <person name="Silar P."/>
            <person name="Natvig D.O."/>
            <person name="Lalanne C."/>
            <person name="Gautier V."/>
            <person name="Ament-Velasquez S.L."/>
            <person name="Kruys A."/>
            <person name="Hutchinson M.I."/>
            <person name="Powell A.J."/>
            <person name="Barry K."/>
            <person name="Miller A.N."/>
            <person name="Grigoriev I.V."/>
            <person name="Debuchy R."/>
            <person name="Gladieux P."/>
            <person name="Hiltunen Thoren M."/>
            <person name="Johannesson H."/>
        </authorList>
    </citation>
    <scope>NUCLEOTIDE SEQUENCE</scope>
    <source>
        <strain evidence="2">CBS 990.96</strain>
    </source>
</reference>
<evidence type="ECO:0000313" key="2">
    <source>
        <dbReference type="EMBL" id="KAK4222835.1"/>
    </source>
</evidence>
<keyword evidence="3" id="KW-1185">Reference proteome</keyword>
<dbReference type="Gene3D" id="2.40.10.10">
    <property type="entry name" value="Trypsin-like serine proteases"/>
    <property type="match status" value="2"/>
</dbReference>
<dbReference type="InterPro" id="IPR009003">
    <property type="entry name" value="Peptidase_S1_PA"/>
</dbReference>
<dbReference type="InterPro" id="IPR043504">
    <property type="entry name" value="Peptidase_S1_PA_chymotrypsin"/>
</dbReference>
<sequence>SEQFILTAGHNLVNENGRAHRVEIIYGIDHPLQTRSGVDAVVHGSYYLEGRLINDIAIIRLNKSFIGVTPLQFRQTPITGNGAATVYGYPKDTPRFRPNGKLCVSGPSRMEYNPSLREGFIGHHSNTERGSSGGPIVDSSNTVIGVHTQGLSTINLGVPINRRGNDPKPLLRMLDYMGSHDARVPPVTIIGPVGNVGYEGVLFTW</sequence>
<reference evidence="2" key="2">
    <citation type="submission" date="2023-05" db="EMBL/GenBank/DDBJ databases">
        <authorList>
            <consortium name="Lawrence Berkeley National Laboratory"/>
            <person name="Steindorff A."/>
            <person name="Hensen N."/>
            <person name="Bonometti L."/>
            <person name="Westerberg I."/>
            <person name="Brannstrom I.O."/>
            <person name="Guillou S."/>
            <person name="Cros-Aarteil S."/>
            <person name="Calhoun S."/>
            <person name="Haridas S."/>
            <person name="Kuo A."/>
            <person name="Mondo S."/>
            <person name="Pangilinan J."/>
            <person name="Riley R."/>
            <person name="Labutti K."/>
            <person name="Andreopoulos B."/>
            <person name="Lipzen A."/>
            <person name="Chen C."/>
            <person name="Yanf M."/>
            <person name="Daum C."/>
            <person name="Ng V."/>
            <person name="Clum A."/>
            <person name="Ohm R."/>
            <person name="Martin F."/>
            <person name="Silar P."/>
            <person name="Natvig D."/>
            <person name="Lalanne C."/>
            <person name="Gautier V."/>
            <person name="Ament-Velasquez S.L."/>
            <person name="Kruys A."/>
            <person name="Hutchinson M.I."/>
            <person name="Powell A.J."/>
            <person name="Barry K."/>
            <person name="Miller A.N."/>
            <person name="Grigoriev I.V."/>
            <person name="Debuchy R."/>
            <person name="Gladieux P."/>
            <person name="Thoren M.H."/>
            <person name="Johannesson H."/>
        </authorList>
    </citation>
    <scope>NUCLEOTIDE SEQUENCE</scope>
    <source>
        <strain evidence="2">CBS 990.96</strain>
    </source>
</reference>
<gene>
    <name evidence="2" type="ORF">QBC38DRAFT_350715</name>
</gene>
<dbReference type="GO" id="GO:0006508">
    <property type="term" value="P:proteolysis"/>
    <property type="evidence" value="ECO:0007669"/>
    <property type="project" value="InterPro"/>
</dbReference>
<dbReference type="SUPFAM" id="SSF50494">
    <property type="entry name" value="Trypsin-like serine proteases"/>
    <property type="match status" value="1"/>
</dbReference>
<accession>A0AAN7BGS5</accession>
<dbReference type="Pfam" id="PF00089">
    <property type="entry name" value="Trypsin"/>
    <property type="match status" value="1"/>
</dbReference>
<dbReference type="AlphaFoldDB" id="A0AAN7BGS5"/>
<evidence type="ECO:0000313" key="3">
    <source>
        <dbReference type="Proteomes" id="UP001301958"/>
    </source>
</evidence>
<feature type="non-terminal residue" evidence="2">
    <location>
        <position position="1"/>
    </location>
</feature>
<feature type="non-terminal residue" evidence="2">
    <location>
        <position position="205"/>
    </location>
</feature>
<organism evidence="2 3">
    <name type="scientific">Podospora fimiseda</name>
    <dbReference type="NCBI Taxonomy" id="252190"/>
    <lineage>
        <taxon>Eukaryota</taxon>
        <taxon>Fungi</taxon>
        <taxon>Dikarya</taxon>
        <taxon>Ascomycota</taxon>
        <taxon>Pezizomycotina</taxon>
        <taxon>Sordariomycetes</taxon>
        <taxon>Sordariomycetidae</taxon>
        <taxon>Sordariales</taxon>
        <taxon>Podosporaceae</taxon>
        <taxon>Podospora</taxon>
    </lineage>
</organism>
<proteinExistence type="predicted"/>
<dbReference type="Proteomes" id="UP001301958">
    <property type="component" value="Unassembled WGS sequence"/>
</dbReference>
<evidence type="ECO:0000259" key="1">
    <source>
        <dbReference type="PROSITE" id="PS50240"/>
    </source>
</evidence>
<name>A0AAN7BGS5_9PEZI</name>
<dbReference type="InterPro" id="IPR001254">
    <property type="entry name" value="Trypsin_dom"/>
</dbReference>
<comment type="caution">
    <text evidence="2">The sequence shown here is derived from an EMBL/GenBank/DDBJ whole genome shotgun (WGS) entry which is preliminary data.</text>
</comment>
<dbReference type="PROSITE" id="PS50240">
    <property type="entry name" value="TRYPSIN_DOM"/>
    <property type="match status" value="1"/>
</dbReference>
<protein>
    <submittedName>
        <fullName evidence="2">Trypsin-like cysteine/serine peptidase domain-containing protein</fullName>
    </submittedName>
</protein>
<feature type="domain" description="Peptidase S1" evidence="1">
    <location>
        <begin position="1"/>
        <end position="205"/>
    </location>
</feature>
<dbReference type="EMBL" id="MU865452">
    <property type="protein sequence ID" value="KAK4222835.1"/>
    <property type="molecule type" value="Genomic_DNA"/>
</dbReference>